<dbReference type="SUPFAM" id="SSF51445">
    <property type="entry name" value="(Trans)glycosidases"/>
    <property type="match status" value="1"/>
</dbReference>
<evidence type="ECO:0000313" key="4">
    <source>
        <dbReference type="EMBL" id="KAF6027346.1"/>
    </source>
</evidence>
<gene>
    <name evidence="4" type="ORF">EB796_014352</name>
</gene>
<evidence type="ECO:0000259" key="3">
    <source>
        <dbReference type="Pfam" id="PF01301"/>
    </source>
</evidence>
<comment type="caution">
    <text evidence="4">The sequence shown here is derived from an EMBL/GenBank/DDBJ whole genome shotgun (WGS) entry which is preliminary data.</text>
</comment>
<comment type="similarity">
    <text evidence="1">Belongs to the glycosyl hydrolase 35 family.</text>
</comment>
<dbReference type="AlphaFoldDB" id="A0A7J7JPI9"/>
<keyword evidence="2" id="KW-0812">Transmembrane</keyword>
<evidence type="ECO:0000256" key="2">
    <source>
        <dbReference type="SAM" id="Phobius"/>
    </source>
</evidence>
<keyword evidence="5" id="KW-1185">Reference proteome</keyword>
<protein>
    <submittedName>
        <fullName evidence="4">GLB1L2</fullName>
    </submittedName>
</protein>
<dbReference type="PRINTS" id="PR00742">
    <property type="entry name" value="GLHYDRLASE35"/>
</dbReference>
<keyword evidence="2" id="KW-1133">Transmembrane helix</keyword>
<dbReference type="GO" id="GO:0004553">
    <property type="term" value="F:hydrolase activity, hydrolyzing O-glycosyl compounds"/>
    <property type="evidence" value="ECO:0007669"/>
    <property type="project" value="InterPro"/>
</dbReference>
<dbReference type="InterPro" id="IPR001944">
    <property type="entry name" value="Glycoside_Hdrlase_35"/>
</dbReference>
<dbReference type="EMBL" id="VXIV02002106">
    <property type="protein sequence ID" value="KAF6027346.1"/>
    <property type="molecule type" value="Genomic_DNA"/>
</dbReference>
<organism evidence="4 5">
    <name type="scientific">Bugula neritina</name>
    <name type="common">Brown bryozoan</name>
    <name type="synonym">Sertularia neritina</name>
    <dbReference type="NCBI Taxonomy" id="10212"/>
    <lineage>
        <taxon>Eukaryota</taxon>
        <taxon>Metazoa</taxon>
        <taxon>Spiralia</taxon>
        <taxon>Lophotrochozoa</taxon>
        <taxon>Bryozoa</taxon>
        <taxon>Gymnolaemata</taxon>
        <taxon>Cheilostomatida</taxon>
        <taxon>Flustrina</taxon>
        <taxon>Buguloidea</taxon>
        <taxon>Bugulidae</taxon>
        <taxon>Bugula</taxon>
    </lineage>
</organism>
<evidence type="ECO:0000256" key="1">
    <source>
        <dbReference type="ARBA" id="ARBA00009809"/>
    </source>
</evidence>
<evidence type="ECO:0000313" key="5">
    <source>
        <dbReference type="Proteomes" id="UP000593567"/>
    </source>
</evidence>
<dbReference type="Gene3D" id="3.20.20.80">
    <property type="entry name" value="Glycosidases"/>
    <property type="match status" value="1"/>
</dbReference>
<dbReference type="OrthoDB" id="1657402at2759"/>
<feature type="transmembrane region" description="Helical" evidence="2">
    <location>
        <begin position="12"/>
        <end position="33"/>
    </location>
</feature>
<feature type="domain" description="Glycoside hydrolase 35 catalytic" evidence="3">
    <location>
        <begin position="68"/>
        <end position="165"/>
    </location>
</feature>
<dbReference type="Proteomes" id="UP000593567">
    <property type="component" value="Unassembled WGS sequence"/>
</dbReference>
<reference evidence="4" key="1">
    <citation type="submission" date="2020-06" db="EMBL/GenBank/DDBJ databases">
        <title>Draft genome of Bugula neritina, a colonial animal packing powerful symbionts and potential medicines.</title>
        <authorList>
            <person name="Rayko M."/>
        </authorList>
    </citation>
    <scope>NUCLEOTIDE SEQUENCE [LARGE SCALE GENOMIC DNA]</scope>
    <source>
        <strain evidence="4">Kwan_BN1</strain>
    </source>
</reference>
<dbReference type="InterPro" id="IPR031330">
    <property type="entry name" value="Gly_Hdrlase_35_cat"/>
</dbReference>
<name>A0A7J7JPI9_BUGNE</name>
<dbReference type="Pfam" id="PF01301">
    <property type="entry name" value="Glyco_hydro_35"/>
    <property type="match status" value="1"/>
</dbReference>
<sequence length="166" mass="19421">MKQKSLCKVIVALRVPTSLIICMAVGVNVFYHFTNPSSKIKQGTYKPNTGQTFRKMGARGLEARDHWFWIDGKKTRLFSGAMHYFRIPREYWKDRLIKLRSSGCNVLETYVPWNLHEPRRGEYNFKDMLDLRAYVQLAEECGLFVILRPGPYICSEWDLGGLPRWV</sequence>
<dbReference type="PANTHER" id="PTHR23421">
    <property type="entry name" value="BETA-GALACTOSIDASE RELATED"/>
    <property type="match status" value="1"/>
</dbReference>
<accession>A0A7J7JPI9</accession>
<dbReference type="GO" id="GO:0005975">
    <property type="term" value="P:carbohydrate metabolic process"/>
    <property type="evidence" value="ECO:0007669"/>
    <property type="project" value="InterPro"/>
</dbReference>
<keyword evidence="2" id="KW-0472">Membrane</keyword>
<proteinExistence type="inferred from homology"/>
<dbReference type="InterPro" id="IPR017853">
    <property type="entry name" value="GH"/>
</dbReference>